<accession>A0A7H1N333</accession>
<keyword evidence="2" id="KW-1185">Reference proteome</keyword>
<protein>
    <submittedName>
        <fullName evidence="1">Uncharacterized protein</fullName>
    </submittedName>
</protein>
<dbReference type="Proteomes" id="UP000516369">
    <property type="component" value="Chromosome"/>
</dbReference>
<name>A0A7H1N333_9PROT</name>
<evidence type="ECO:0000313" key="1">
    <source>
        <dbReference type="EMBL" id="QNT70119.1"/>
    </source>
</evidence>
<evidence type="ECO:0000313" key="2">
    <source>
        <dbReference type="Proteomes" id="UP000516369"/>
    </source>
</evidence>
<dbReference type="AlphaFoldDB" id="A0A7H1N333"/>
<dbReference type="KEGG" id="dvn:HQ394_13250"/>
<gene>
    <name evidence="1" type="ORF">HQ394_13250</name>
</gene>
<proteinExistence type="predicted"/>
<reference evidence="1 2" key="1">
    <citation type="submission" date="2020-05" db="EMBL/GenBank/DDBJ databases">
        <title>Complete closed genome sequence of Defluviicoccus vanus.</title>
        <authorList>
            <person name="Bessarab I."/>
            <person name="Arumugam K."/>
            <person name="Maszenan A.M."/>
            <person name="Seviour R.J."/>
            <person name="Williams R.B."/>
        </authorList>
    </citation>
    <scope>NUCLEOTIDE SEQUENCE [LARGE SCALE GENOMIC DNA]</scope>
    <source>
        <strain evidence="1 2">Ben 114</strain>
    </source>
</reference>
<sequence>MTSASAPAQNTLFFAQGQSLFARTTMNALGLAKFRLRFFSAFGSNGAGATRFGLVHLSADKGLTWHLPDGTLVSNSNPADGITTHISGAQALVAAANPIQILDPLSYNEMSVASSPNAQEYALDESLRVRDLIVRPIFYDSAATPGPFICMRVEVLAQGLALVVGGGGAPSGPQSIEFNGDSLSTPTANQIIGVHLVDTALTLPVNMNGGLASTEAAPTATTVVQITKNGASVGSITFPPCLHRRHILAERDKLRAWRQAESGHARGHQWLGPRLLRLARDRVLMRRRSGGANPIKSRTPWLPYEADPLSLPWRPVAALVHDVGHRLVNDLTDPMILPNGELNVAGSRHNLAYAYVGGLSDLGPEDTSNGDYDCGCRLEGRAWWPAQNLPRGVGASSQTEWGATGWGVHCGTAVLCRFMKDIGITVVAPEPLDTSTSSAQFLYASAYYDGALLVEDGPKVMFQVDCASLHGSNAATAAAAFASVITKTAQWSVSGNIPISFYDPTLLSGIPSF</sequence>
<dbReference type="EMBL" id="CP053923">
    <property type="protein sequence ID" value="QNT70119.1"/>
    <property type="molecule type" value="Genomic_DNA"/>
</dbReference>
<organism evidence="1 2">
    <name type="scientific">Defluviicoccus vanus</name>
    <dbReference type="NCBI Taxonomy" id="111831"/>
    <lineage>
        <taxon>Bacteria</taxon>
        <taxon>Pseudomonadati</taxon>
        <taxon>Pseudomonadota</taxon>
        <taxon>Alphaproteobacteria</taxon>
        <taxon>Rhodospirillales</taxon>
        <taxon>Rhodospirillaceae</taxon>
        <taxon>Defluviicoccus</taxon>
    </lineage>
</organism>